<proteinExistence type="predicted"/>
<reference evidence="1 2" key="1">
    <citation type="journal article" date="2014" name="Agronomy (Basel)">
        <title>A Draft Genome Sequence for Ensete ventricosum, the Drought-Tolerant Tree Against Hunger.</title>
        <authorList>
            <person name="Harrison J."/>
            <person name="Moore K.A."/>
            <person name="Paszkiewicz K."/>
            <person name="Jones T."/>
            <person name="Grant M."/>
            <person name="Ambacheew D."/>
            <person name="Muzemil S."/>
            <person name="Studholme D.J."/>
        </authorList>
    </citation>
    <scope>NUCLEOTIDE SEQUENCE [LARGE SCALE GENOMIC DNA]</scope>
</reference>
<organism evidence="1 2">
    <name type="scientific">Ensete ventricosum</name>
    <name type="common">Abyssinian banana</name>
    <name type="synonym">Musa ensete</name>
    <dbReference type="NCBI Taxonomy" id="4639"/>
    <lineage>
        <taxon>Eukaryota</taxon>
        <taxon>Viridiplantae</taxon>
        <taxon>Streptophyta</taxon>
        <taxon>Embryophyta</taxon>
        <taxon>Tracheophyta</taxon>
        <taxon>Spermatophyta</taxon>
        <taxon>Magnoliopsida</taxon>
        <taxon>Liliopsida</taxon>
        <taxon>Zingiberales</taxon>
        <taxon>Musaceae</taxon>
        <taxon>Ensete</taxon>
    </lineage>
</organism>
<accession>A0A426WYV2</accession>
<protein>
    <submittedName>
        <fullName evidence="1">Uncharacterized protein</fullName>
    </submittedName>
</protein>
<gene>
    <name evidence="1" type="ORF">B296_00031990</name>
</gene>
<name>A0A426WYV2_ENSVE</name>
<dbReference type="AlphaFoldDB" id="A0A426WYV2"/>
<dbReference type="EMBL" id="AMZH03032141">
    <property type="protein sequence ID" value="RRT32419.1"/>
    <property type="molecule type" value="Genomic_DNA"/>
</dbReference>
<sequence>MAVGGVGCSKGVAAIGGRRGSDVHGCCRGGQQQYGTRDRYCRVQFVAGRDQDSWQRTIIASDDVNRLQLVAFCRKDHYWL</sequence>
<evidence type="ECO:0000313" key="1">
    <source>
        <dbReference type="EMBL" id="RRT32419.1"/>
    </source>
</evidence>
<dbReference type="Proteomes" id="UP000287651">
    <property type="component" value="Unassembled WGS sequence"/>
</dbReference>
<comment type="caution">
    <text evidence="1">The sequence shown here is derived from an EMBL/GenBank/DDBJ whole genome shotgun (WGS) entry which is preliminary data.</text>
</comment>
<evidence type="ECO:0000313" key="2">
    <source>
        <dbReference type="Proteomes" id="UP000287651"/>
    </source>
</evidence>